<evidence type="ECO:0000259" key="10">
    <source>
        <dbReference type="Pfam" id="PF04151"/>
    </source>
</evidence>
<evidence type="ECO:0000256" key="3">
    <source>
        <dbReference type="ARBA" id="ARBA00022525"/>
    </source>
</evidence>
<sequence>MPDDFPASIATSGSVSIGGTAPGNIETSGDQDWFSANLVGGRTYQIELNGSGLSGTLSDPYFRGIYNSSGSLLPGTTNDDGGPGLNSLLEFTAPSSGQYFLSAGGFGNSIGTYNLSLTDLGSLDDFSDNTGTTGTVTVGGTATGQIDEVGDLDWFAVELEAGRSVRIEVRGAPTDNGTLSDPYLRGVHSQTGELLPSTTNDDGGDGLNSLLEFTATETGTYYVSAGAFGGNIGTYTVLVEDIGSLDDHPATPETTAIIPIGGTAVGTIEDGGDQDWFAVEMVAGRDYRVEVRGTPTDDGSLPDPYLRGIHDSSGALLPGSTNDDGGDGLNSSLTFTATETGTFFVSAGAFGGNTGSYTVSVDDLGSLDDYSDSAASAGAVAVDGTATGNIEDANDTDWFSVDLAAGQEYRIEVRGAPTSDGTLSDPYLRGVYDASETLIPSSANDDGGENLNSLLEFTAPSAGTYYIAAGAFGSNTGTYTVEVTNLGSTDDFGDTTGTAGAAVVGGSVTGVIEEGSDTDWFAVDLQAGREYVIDLQGNPTGDGTLPDPFLRGIHTSDGSLIPSTSNDDSGSGLNSQVTFVPDSDGTYFIAAGAFGSATGTYSLSVADNGSADDFGSDAGSAGTIPDTGVTHGVIEESGDTDWFVADMVAGHTYRIALEGAYSGGGTLGDPLLDGIFDASGVKLPGTSNDDGGSGLDSLLEFTPDTTGQFFIAASAFGTSTGSYRLQVEDLGASDDFADNTGTTGSVAVNGSVTGAIEDSGDHDWFSVTLEAGREYRFDLEGAPTDMGTLSDTLLYGLRDSAGNLIGGTANDDGGIGLNSQLDFTPTAAGTYFIDVGAFSSNEGTYSLSVTADTSPLDDFASTTGTTGAVSVGGSSTGNIETDGDVDWFAVNLVSGRLYQFDLEGSPTGGGTLSDTYIRGLHDNAGTLIGGTTNDDGGTGLNSSLTFTATSSGTFFVAAGGFGNNTGTYKVSVSQEGTTDDYAQTAGGSGALPIGGSTTGNIETAGDADWFAVSLVAGNTYQISLEGAATSGGTLADPLIQGIYDGTGALIGGTSNDDGGTGRNSLTEFTPTASGTYYVSAASFGNGTGTYKVSLAQTSTGTPGDDFGQTTTSAGTVSPGGTANGSIETVGDQDWFGMNLTAGRTYVVDLEGTATGGGTLTDPYIRGLYDASGATIPGVFNDDGGTGQNARIEFTPTTSGTYYVEAGAYSGTGTYKVSVAETTVAPPTSGFEITIDYSGDSTYRSYFENAAAVWEDVITGDLPDVASARYGLIDDLRIDASVVEIDGPGRILGQAGPRDVRSGSSLPFNGMMQFDSADLAGMVSKGILQDVIEHEMGHVLGLGTLWSTLGLKSGFNYTGANAIREYSTLLGTSATSVPLETTGGPGTAGGHWAENIFRTELMTGYAENSPPMPLSRLTIGSLEDMGYAVNYNAAEPYTLPSTGALVSGPGVDSGAGAAAPTMMVASAIATDGFAGHSFINFQDKFLSITATPDPVKLNGPVSSADETTVLFFENGTGNDHLVELTGTFDKNDPANAGDVKGTVSEIAFFSDGMLVARHILATPADVTGVLDAWRSFDLSGNNLLENRSATAQNDVLNGLGGDDFIIGGLGDDTLDGGTGNDTVGIDVASGDATVSLSDGVFTIVSTQGTDQATGFEQFQFSDRILTLAEMTALAGGGDLTLTGTPNPDVLVGEDGNDTLLGLGDNDRLLGNAGNDRLDGGPGADTLNGGTGDDIIIGGPGDDDLRDVVYAGDGNDNIDAGAGNDLVFGQGGNDTIAGGAGVDELQGQDGNDVITGSNFSDLVFGGAGNDFVNGGFGHDRINGGSGADKFFHVGVEGHGSDWVQDYLSTEGDVLLWGGAPATASDFQVNLAHTANDAGERSGDDAVQEAFVIYKPTEQIMWALVDGGGQSSINIQIGGAVFDLLA</sequence>
<dbReference type="EMBL" id="CP123584">
    <property type="protein sequence ID" value="WZK89810.1"/>
    <property type="molecule type" value="Genomic_DNA"/>
</dbReference>
<feature type="domain" description="Peptidase C-terminal archaeal/bacterial" evidence="10">
    <location>
        <begin position="395"/>
        <end position="468"/>
    </location>
</feature>
<keyword evidence="4" id="KW-0645">Protease</keyword>
<dbReference type="Pfam" id="PF01457">
    <property type="entry name" value="Peptidase_M8"/>
    <property type="match status" value="1"/>
</dbReference>
<organism evidence="11 12">
    <name type="scientific">Aliisedimentitalea scapharcae</name>
    <dbReference type="NCBI Taxonomy" id="1524259"/>
    <lineage>
        <taxon>Bacteria</taxon>
        <taxon>Pseudomonadati</taxon>
        <taxon>Pseudomonadota</taxon>
        <taxon>Alphaproteobacteria</taxon>
        <taxon>Rhodobacterales</taxon>
        <taxon>Roseobacteraceae</taxon>
        <taxon>Aliisedimentitalea</taxon>
    </lineage>
</organism>
<keyword evidence="3" id="KW-0964">Secreted</keyword>
<dbReference type="SUPFAM" id="SSF55486">
    <property type="entry name" value="Metalloproteases ('zincins'), catalytic domain"/>
    <property type="match status" value="2"/>
</dbReference>
<dbReference type="InterPro" id="IPR024079">
    <property type="entry name" value="MetalloPept_cat_dom_sf"/>
</dbReference>
<evidence type="ECO:0000313" key="11">
    <source>
        <dbReference type="EMBL" id="WZK89810.1"/>
    </source>
</evidence>
<dbReference type="Gene3D" id="2.60.120.380">
    <property type="match status" value="10"/>
</dbReference>
<name>A0ABZ2XUM8_9RHOB</name>
<dbReference type="Proteomes" id="UP001623232">
    <property type="component" value="Chromosome"/>
</dbReference>
<evidence type="ECO:0000256" key="7">
    <source>
        <dbReference type="ARBA" id="ARBA00022833"/>
    </source>
</evidence>
<feature type="domain" description="Peptidase C-terminal archaeal/bacterial" evidence="10">
    <location>
        <begin position="517"/>
        <end position="590"/>
    </location>
</feature>
<dbReference type="PRINTS" id="PR00313">
    <property type="entry name" value="CABNDNGRPT"/>
</dbReference>
<dbReference type="Pfam" id="PF04151">
    <property type="entry name" value="PPC"/>
    <property type="match status" value="4"/>
</dbReference>
<feature type="domain" description="Peptidase C-terminal archaeal/bacterial" evidence="10">
    <location>
        <begin position="152"/>
        <end position="224"/>
    </location>
</feature>
<dbReference type="PANTHER" id="PTHR38340">
    <property type="entry name" value="S-LAYER PROTEIN"/>
    <property type="match status" value="1"/>
</dbReference>
<protein>
    <submittedName>
        <fullName evidence="11">Pre-peptidase C-terminal domain-containing protein</fullName>
    </submittedName>
</protein>
<accession>A0ABZ2XUM8</accession>
<dbReference type="Gene3D" id="3.90.132.10">
    <property type="entry name" value="Leishmanolysin , domain 2"/>
    <property type="match status" value="1"/>
</dbReference>
<feature type="region of interest" description="Disordered" evidence="9">
    <location>
        <begin position="1711"/>
        <end position="1736"/>
    </location>
</feature>
<evidence type="ECO:0000256" key="4">
    <source>
        <dbReference type="ARBA" id="ARBA00022670"/>
    </source>
</evidence>
<dbReference type="PROSITE" id="PS00330">
    <property type="entry name" value="HEMOLYSIN_CALCIUM"/>
    <property type="match status" value="5"/>
</dbReference>
<evidence type="ECO:0000256" key="8">
    <source>
        <dbReference type="ARBA" id="ARBA00023049"/>
    </source>
</evidence>
<feature type="domain" description="Peptidase C-terminal archaeal/bacterial" evidence="10">
    <location>
        <begin position="762"/>
        <end position="835"/>
    </location>
</feature>
<dbReference type="InterPro" id="IPR011049">
    <property type="entry name" value="Serralysin-like_metalloprot_C"/>
</dbReference>
<gene>
    <name evidence="11" type="ORF">QEZ52_04480</name>
</gene>
<dbReference type="SUPFAM" id="SSF89260">
    <property type="entry name" value="Collagen-binding domain"/>
    <property type="match status" value="4"/>
</dbReference>
<reference evidence="11 12" key="1">
    <citation type="submission" date="2023-04" db="EMBL/GenBank/DDBJ databases">
        <title>Complete genome sequence of Alisedimentitalea scapharcae.</title>
        <authorList>
            <person name="Rong J.-C."/>
            <person name="Yi M.-L."/>
            <person name="Zhao Q."/>
        </authorList>
    </citation>
    <scope>NUCLEOTIDE SEQUENCE [LARGE SCALE GENOMIC DNA]</scope>
    <source>
        <strain evidence="11 12">KCTC 42119</strain>
    </source>
</reference>
<evidence type="ECO:0000313" key="12">
    <source>
        <dbReference type="Proteomes" id="UP001623232"/>
    </source>
</evidence>
<dbReference type="Pfam" id="PF00353">
    <property type="entry name" value="HemolysinCabind"/>
    <property type="match status" value="5"/>
</dbReference>
<dbReference type="Gene3D" id="2.150.10.10">
    <property type="entry name" value="Serralysin-like metalloprotease, C-terminal"/>
    <property type="match status" value="3"/>
</dbReference>
<dbReference type="InterPro" id="IPR050557">
    <property type="entry name" value="RTX_toxin/Mannuronan_C5-epim"/>
</dbReference>
<proteinExistence type="predicted"/>
<dbReference type="SUPFAM" id="SSF51120">
    <property type="entry name" value="beta-Roll"/>
    <property type="match status" value="2"/>
</dbReference>
<dbReference type="PANTHER" id="PTHR38340:SF1">
    <property type="entry name" value="S-LAYER PROTEIN"/>
    <property type="match status" value="1"/>
</dbReference>
<dbReference type="InterPro" id="IPR018511">
    <property type="entry name" value="Hemolysin-typ_Ca-bd_CS"/>
</dbReference>
<evidence type="ECO:0000256" key="6">
    <source>
        <dbReference type="ARBA" id="ARBA00022801"/>
    </source>
</evidence>
<dbReference type="InterPro" id="IPR001343">
    <property type="entry name" value="Hemolysn_Ca-bd"/>
</dbReference>
<evidence type="ECO:0000256" key="2">
    <source>
        <dbReference type="ARBA" id="ARBA00004613"/>
    </source>
</evidence>
<dbReference type="InterPro" id="IPR001577">
    <property type="entry name" value="Peptidase_M8"/>
</dbReference>
<keyword evidence="12" id="KW-1185">Reference proteome</keyword>
<evidence type="ECO:0000256" key="9">
    <source>
        <dbReference type="SAM" id="MobiDB-lite"/>
    </source>
</evidence>
<feature type="region of interest" description="Disordered" evidence="9">
    <location>
        <begin position="1101"/>
        <end position="1123"/>
    </location>
</feature>
<comment type="cofactor">
    <cofactor evidence="1">
        <name>Zn(2+)</name>
        <dbReference type="ChEBI" id="CHEBI:29105"/>
    </cofactor>
</comment>
<keyword evidence="8" id="KW-0482">Metalloprotease</keyword>
<keyword evidence="5" id="KW-0479">Metal-binding</keyword>
<evidence type="ECO:0000256" key="5">
    <source>
        <dbReference type="ARBA" id="ARBA00022723"/>
    </source>
</evidence>
<dbReference type="Gene3D" id="3.40.390.10">
    <property type="entry name" value="Collagenase (Catalytic Domain)"/>
    <property type="match status" value="1"/>
</dbReference>
<evidence type="ECO:0000256" key="1">
    <source>
        <dbReference type="ARBA" id="ARBA00001947"/>
    </source>
</evidence>
<dbReference type="RefSeq" id="WP_406648262.1">
    <property type="nucleotide sequence ID" value="NZ_CP123584.1"/>
</dbReference>
<keyword evidence="6" id="KW-0378">Hydrolase</keyword>
<dbReference type="InterPro" id="IPR007280">
    <property type="entry name" value="Peptidase_C_arc/bac"/>
</dbReference>
<keyword evidence="7" id="KW-0862">Zinc</keyword>
<comment type="subcellular location">
    <subcellularLocation>
        <location evidence="2">Secreted</location>
    </subcellularLocation>
</comment>